<organism evidence="1">
    <name type="scientific">Rhizophora mucronata</name>
    <name type="common">Asiatic mangrove</name>
    <dbReference type="NCBI Taxonomy" id="61149"/>
    <lineage>
        <taxon>Eukaryota</taxon>
        <taxon>Viridiplantae</taxon>
        <taxon>Streptophyta</taxon>
        <taxon>Embryophyta</taxon>
        <taxon>Tracheophyta</taxon>
        <taxon>Spermatophyta</taxon>
        <taxon>Magnoliopsida</taxon>
        <taxon>eudicotyledons</taxon>
        <taxon>Gunneridae</taxon>
        <taxon>Pentapetalae</taxon>
        <taxon>rosids</taxon>
        <taxon>fabids</taxon>
        <taxon>Malpighiales</taxon>
        <taxon>Rhizophoraceae</taxon>
        <taxon>Rhizophora</taxon>
    </lineage>
</organism>
<reference evidence="1" key="1">
    <citation type="submission" date="2018-02" db="EMBL/GenBank/DDBJ databases">
        <title>Rhizophora mucronata_Transcriptome.</title>
        <authorList>
            <person name="Meera S.P."/>
            <person name="Sreeshan A."/>
            <person name="Augustine A."/>
        </authorList>
    </citation>
    <scope>NUCLEOTIDE SEQUENCE</scope>
    <source>
        <tissue evidence="1">Leaf</tissue>
    </source>
</reference>
<dbReference type="EMBL" id="GGEC01074346">
    <property type="protein sequence ID" value="MBX54830.1"/>
    <property type="molecule type" value="Transcribed_RNA"/>
</dbReference>
<dbReference type="AlphaFoldDB" id="A0A2P2PJ83"/>
<evidence type="ECO:0000313" key="1">
    <source>
        <dbReference type="EMBL" id="MBX54830.1"/>
    </source>
</evidence>
<sequence>MWKMIGQVHKNIYLTKAESSNRNIFYQRDIEKMIFYQCGI</sequence>
<protein>
    <submittedName>
        <fullName evidence="1">Uncharacterized protein</fullName>
    </submittedName>
</protein>
<accession>A0A2P2PJ83</accession>
<name>A0A2P2PJ83_RHIMU</name>
<proteinExistence type="predicted"/>